<name>A0A2P5ELE8_TREOI</name>
<keyword evidence="2" id="KW-1185">Reference proteome</keyword>
<gene>
    <name evidence="1" type="ORF">TorRG33x02_178380</name>
</gene>
<accession>A0A2P5ELE8</accession>
<reference evidence="2" key="1">
    <citation type="submission" date="2016-06" db="EMBL/GenBank/DDBJ databases">
        <title>Parallel loss of symbiosis genes in relatives of nitrogen-fixing non-legume Parasponia.</title>
        <authorList>
            <person name="Van Velzen R."/>
            <person name="Holmer R."/>
            <person name="Bu F."/>
            <person name="Rutten L."/>
            <person name="Van Zeijl A."/>
            <person name="Liu W."/>
            <person name="Santuari L."/>
            <person name="Cao Q."/>
            <person name="Sharma T."/>
            <person name="Shen D."/>
            <person name="Roswanjaya Y."/>
            <person name="Wardhani T."/>
            <person name="Kalhor M.S."/>
            <person name="Jansen J."/>
            <person name="Van den Hoogen J."/>
            <person name="Gungor B."/>
            <person name="Hartog M."/>
            <person name="Hontelez J."/>
            <person name="Verver J."/>
            <person name="Yang W.-C."/>
            <person name="Schijlen E."/>
            <person name="Repin R."/>
            <person name="Schilthuizen M."/>
            <person name="Schranz E."/>
            <person name="Heidstra R."/>
            <person name="Miyata K."/>
            <person name="Fedorova E."/>
            <person name="Kohlen W."/>
            <person name="Bisseling T."/>
            <person name="Smit S."/>
            <person name="Geurts R."/>
        </authorList>
    </citation>
    <scope>NUCLEOTIDE SEQUENCE [LARGE SCALE GENOMIC DNA]</scope>
    <source>
        <strain evidence="2">cv. RG33-2</strain>
    </source>
</reference>
<dbReference type="Proteomes" id="UP000237000">
    <property type="component" value="Unassembled WGS sequence"/>
</dbReference>
<dbReference type="AlphaFoldDB" id="A0A2P5ELE8"/>
<protein>
    <submittedName>
        <fullName evidence="1">Uncharacterized protein</fullName>
    </submittedName>
</protein>
<sequence length="77" mass="8562">MAKIVTGQKGPSHVLGGLSWWRSTFFGLLRGSESLSLPLRRMAIGQSLGYWRARGSSWMTIGVTEAARLLLVIEKMR</sequence>
<evidence type="ECO:0000313" key="2">
    <source>
        <dbReference type="Proteomes" id="UP000237000"/>
    </source>
</evidence>
<proteinExistence type="predicted"/>
<organism evidence="1 2">
    <name type="scientific">Trema orientale</name>
    <name type="common">Charcoal tree</name>
    <name type="synonym">Celtis orientalis</name>
    <dbReference type="NCBI Taxonomy" id="63057"/>
    <lineage>
        <taxon>Eukaryota</taxon>
        <taxon>Viridiplantae</taxon>
        <taxon>Streptophyta</taxon>
        <taxon>Embryophyta</taxon>
        <taxon>Tracheophyta</taxon>
        <taxon>Spermatophyta</taxon>
        <taxon>Magnoliopsida</taxon>
        <taxon>eudicotyledons</taxon>
        <taxon>Gunneridae</taxon>
        <taxon>Pentapetalae</taxon>
        <taxon>rosids</taxon>
        <taxon>fabids</taxon>
        <taxon>Rosales</taxon>
        <taxon>Cannabaceae</taxon>
        <taxon>Trema</taxon>
    </lineage>
</organism>
<comment type="caution">
    <text evidence="1">The sequence shown here is derived from an EMBL/GenBank/DDBJ whole genome shotgun (WGS) entry which is preliminary data.</text>
</comment>
<evidence type="ECO:0000313" key="1">
    <source>
        <dbReference type="EMBL" id="PON86386.1"/>
    </source>
</evidence>
<dbReference type="OrthoDB" id="10403921at2759"/>
<dbReference type="InParanoid" id="A0A2P5ELE8"/>
<dbReference type="EMBL" id="JXTC01000133">
    <property type="protein sequence ID" value="PON86386.1"/>
    <property type="molecule type" value="Genomic_DNA"/>
</dbReference>